<dbReference type="GO" id="GO:0016020">
    <property type="term" value="C:membrane"/>
    <property type="evidence" value="ECO:0007669"/>
    <property type="project" value="TreeGrafter"/>
</dbReference>
<organism evidence="2 3">
    <name type="scientific">Pseudothermotoga lettingae (strain ATCC BAA-301 / DSM 14385 / NBRC 107922 / TMO)</name>
    <name type="common">Thermotoga lettingae</name>
    <dbReference type="NCBI Taxonomy" id="416591"/>
    <lineage>
        <taxon>Bacteria</taxon>
        <taxon>Thermotogati</taxon>
        <taxon>Thermotogota</taxon>
        <taxon>Thermotogae</taxon>
        <taxon>Thermotogales</taxon>
        <taxon>Thermotogaceae</taxon>
        <taxon>Pseudothermotoga</taxon>
    </lineage>
</organism>
<dbReference type="InterPro" id="IPR000073">
    <property type="entry name" value="AB_hydrolase_1"/>
</dbReference>
<dbReference type="AlphaFoldDB" id="A8F7J6"/>
<gene>
    <name evidence="2" type="ordered locus">Tlet_1576</name>
</gene>
<accession>A8F7J6</accession>
<reference evidence="2 3" key="2">
    <citation type="journal article" date="2009" name="Proc. Natl. Acad. Sci. U.S.A.">
        <title>On the chimeric nature, thermophilic origin, and phylogenetic placement of the Thermotogales.</title>
        <authorList>
            <person name="Zhaxybayeva O."/>
            <person name="Swithers K.S."/>
            <person name="Lapierre P."/>
            <person name="Fournier G.P."/>
            <person name="Bickhart D.M."/>
            <person name="DeBoy R.T."/>
            <person name="Nelson K.E."/>
            <person name="Nesbo C.L."/>
            <person name="Doolittle W.F."/>
            <person name="Gogarten J.P."/>
            <person name="Noll K.M."/>
        </authorList>
    </citation>
    <scope>NUCLEOTIDE SEQUENCE [LARGE SCALE GENOMIC DNA]</scope>
    <source>
        <strain evidence="3">ATCC BAA-301 / DSM 14385 / NBRC 107922 / TMO</strain>
    </source>
</reference>
<dbReference type="EMBL" id="CP000812">
    <property type="protein sequence ID" value="ABV34130.1"/>
    <property type="molecule type" value="Genomic_DNA"/>
</dbReference>
<name>A8F7J6_PSELT</name>
<dbReference type="Gene3D" id="3.40.50.1820">
    <property type="entry name" value="alpha/beta hydrolase"/>
    <property type="match status" value="1"/>
</dbReference>
<keyword evidence="2" id="KW-0378">Hydrolase</keyword>
<feature type="domain" description="AB hydrolase-1" evidence="1">
    <location>
        <begin position="39"/>
        <end position="254"/>
    </location>
</feature>
<dbReference type="InterPro" id="IPR029058">
    <property type="entry name" value="AB_hydrolase_fold"/>
</dbReference>
<dbReference type="eggNOG" id="COG2021">
    <property type="taxonomic scope" value="Bacteria"/>
</dbReference>
<dbReference type="PANTHER" id="PTHR43798:SF33">
    <property type="entry name" value="HYDROLASE, PUTATIVE (AFU_ORTHOLOGUE AFUA_2G14860)-RELATED"/>
    <property type="match status" value="1"/>
</dbReference>
<keyword evidence="3" id="KW-1185">Reference proteome</keyword>
<dbReference type="InterPro" id="IPR050266">
    <property type="entry name" value="AB_hydrolase_sf"/>
</dbReference>
<evidence type="ECO:0000313" key="2">
    <source>
        <dbReference type="EMBL" id="ABV34130.1"/>
    </source>
</evidence>
<protein>
    <submittedName>
        <fullName evidence="2">Putative hydrolase</fullName>
    </submittedName>
</protein>
<reference evidence="2 3" key="1">
    <citation type="submission" date="2007-08" db="EMBL/GenBank/DDBJ databases">
        <title>Complete sequence of Thermotoga lettingae TMO.</title>
        <authorList>
            <consortium name="US DOE Joint Genome Institute"/>
            <person name="Copeland A."/>
            <person name="Lucas S."/>
            <person name="Lapidus A."/>
            <person name="Barry K."/>
            <person name="Glavina del Rio T."/>
            <person name="Dalin E."/>
            <person name="Tice H."/>
            <person name="Pitluck S."/>
            <person name="Foster B."/>
            <person name="Bruce D."/>
            <person name="Schmutz J."/>
            <person name="Larimer F."/>
            <person name="Land M."/>
            <person name="Hauser L."/>
            <person name="Kyrpides N."/>
            <person name="Mikhailova N."/>
            <person name="Nelson K."/>
            <person name="Gogarten J.P."/>
            <person name="Noll K."/>
            <person name="Richardson P."/>
        </authorList>
    </citation>
    <scope>NUCLEOTIDE SEQUENCE [LARGE SCALE GENOMIC DNA]</scope>
    <source>
        <strain evidence="3">ATCC BAA-301 / DSM 14385 / NBRC 107922 / TMO</strain>
    </source>
</reference>
<dbReference type="RefSeq" id="WP_012003606.1">
    <property type="nucleotide sequence ID" value="NC_009828.1"/>
</dbReference>
<dbReference type="KEGG" id="tle:Tlet_1576"/>
<dbReference type="OrthoDB" id="9793421at2"/>
<dbReference type="GO" id="GO:0016787">
    <property type="term" value="F:hydrolase activity"/>
    <property type="evidence" value="ECO:0007669"/>
    <property type="project" value="UniProtKB-KW"/>
</dbReference>
<dbReference type="SUPFAM" id="SSF53474">
    <property type="entry name" value="alpha/beta-Hydrolases"/>
    <property type="match status" value="1"/>
</dbReference>
<dbReference type="HOGENOM" id="CLU_020336_33_0_0"/>
<evidence type="ECO:0000259" key="1">
    <source>
        <dbReference type="Pfam" id="PF12697"/>
    </source>
</evidence>
<proteinExistence type="predicted"/>
<sequence length="272" mass="30922">MKSKTVAGYFNNGLPYNKFGHGPRDLVIFQGLTFENKPLSASMFRFFFKIYKFLGEDYTVYVVNRKSNLPDIYTLKNMADDYAKMITEEFEYPIDLIGVSTGGSIAQHFAADHPKLVRKLVIHSSAYTLNKKARDVQMHAGQLANQRKWREACFSLMSLSLSEKGIKKYMGKLLFWFISLFSKKLFGAPEDPSDLIVTIKAEDNHNFKNRLSEIAAPTLVIAGSKDPFYSEILFCETAECIPNAKLILYRKLGHPASGRKFARDVIVFLKEA</sequence>
<dbReference type="PANTHER" id="PTHR43798">
    <property type="entry name" value="MONOACYLGLYCEROL LIPASE"/>
    <property type="match status" value="1"/>
</dbReference>
<dbReference type="PRINTS" id="PR00111">
    <property type="entry name" value="ABHYDROLASE"/>
</dbReference>
<dbReference type="STRING" id="416591.Tlet_1576"/>
<dbReference type="Proteomes" id="UP000002016">
    <property type="component" value="Chromosome"/>
</dbReference>
<dbReference type="Pfam" id="PF12697">
    <property type="entry name" value="Abhydrolase_6"/>
    <property type="match status" value="1"/>
</dbReference>
<evidence type="ECO:0000313" key="3">
    <source>
        <dbReference type="Proteomes" id="UP000002016"/>
    </source>
</evidence>